<accession>A0A830F7Y0</accession>
<keyword evidence="5 8" id="KW-0472">Membrane</keyword>
<feature type="compositionally biased region" description="Basic and acidic residues" evidence="7">
    <location>
        <begin position="263"/>
        <end position="278"/>
    </location>
</feature>
<dbReference type="PANTHER" id="PTHR30213:SF0">
    <property type="entry name" value="UPF0761 MEMBRANE PROTEIN YIHY"/>
    <property type="match status" value="1"/>
</dbReference>
<reference evidence="9 10" key="1">
    <citation type="journal article" date="2019" name="Int. J. Syst. Evol. Microbiol.">
        <title>The Global Catalogue of Microorganisms (GCM) 10K type strain sequencing project: providing services to taxonomists for standard genome sequencing and annotation.</title>
        <authorList>
            <consortium name="The Broad Institute Genomics Platform"/>
            <consortium name="The Broad Institute Genome Sequencing Center for Infectious Disease"/>
            <person name="Wu L."/>
            <person name="Ma J."/>
        </authorList>
    </citation>
    <scope>NUCLEOTIDE SEQUENCE [LARGE SCALE GENOMIC DNA]</scope>
    <source>
        <strain evidence="9 10">JCM 19585</strain>
    </source>
</reference>
<evidence type="ECO:0000313" key="9">
    <source>
        <dbReference type="EMBL" id="GGL28433.1"/>
    </source>
</evidence>
<evidence type="ECO:0000256" key="5">
    <source>
        <dbReference type="ARBA" id="ARBA00023136"/>
    </source>
</evidence>
<evidence type="ECO:0000256" key="4">
    <source>
        <dbReference type="ARBA" id="ARBA00022989"/>
    </source>
</evidence>
<feature type="coiled-coil region" evidence="6">
    <location>
        <begin position="285"/>
        <end position="312"/>
    </location>
</feature>
<evidence type="ECO:0000256" key="6">
    <source>
        <dbReference type="SAM" id="Coils"/>
    </source>
</evidence>
<feature type="region of interest" description="Disordered" evidence="7">
    <location>
        <begin position="263"/>
        <end position="284"/>
    </location>
</feature>
<feature type="transmembrane region" description="Helical" evidence="8">
    <location>
        <begin position="164"/>
        <end position="183"/>
    </location>
</feature>
<feature type="transmembrane region" description="Helical" evidence="8">
    <location>
        <begin position="133"/>
        <end position="157"/>
    </location>
</feature>
<proteinExistence type="predicted"/>
<dbReference type="EMBL" id="BMPF01000001">
    <property type="protein sequence ID" value="GGL28433.1"/>
    <property type="molecule type" value="Genomic_DNA"/>
</dbReference>
<keyword evidence="10" id="KW-1185">Reference proteome</keyword>
<dbReference type="GO" id="GO:0005886">
    <property type="term" value="C:plasma membrane"/>
    <property type="evidence" value="ECO:0007669"/>
    <property type="project" value="UniProtKB-SubCell"/>
</dbReference>
<dbReference type="Pfam" id="PF03631">
    <property type="entry name" value="Virul_fac_BrkB"/>
    <property type="match status" value="1"/>
</dbReference>
<protein>
    <recommendedName>
        <fullName evidence="11">YihY family inner membrane protein</fullName>
    </recommendedName>
</protein>
<name>A0A830F7Y0_9EURY</name>
<feature type="transmembrane region" description="Helical" evidence="8">
    <location>
        <begin position="195"/>
        <end position="213"/>
    </location>
</feature>
<evidence type="ECO:0000256" key="8">
    <source>
        <dbReference type="SAM" id="Phobius"/>
    </source>
</evidence>
<feature type="transmembrane region" description="Helical" evidence="8">
    <location>
        <begin position="356"/>
        <end position="378"/>
    </location>
</feature>
<feature type="transmembrane region" description="Helical" evidence="8">
    <location>
        <begin position="21"/>
        <end position="45"/>
    </location>
</feature>
<feature type="transmembrane region" description="Helical" evidence="8">
    <location>
        <begin position="89"/>
        <end position="106"/>
    </location>
</feature>
<dbReference type="NCBIfam" id="TIGR00765">
    <property type="entry name" value="yihY_not_rbn"/>
    <property type="match status" value="1"/>
</dbReference>
<feature type="transmembrane region" description="Helical" evidence="8">
    <location>
        <begin position="225"/>
        <end position="252"/>
    </location>
</feature>
<keyword evidence="6" id="KW-0175">Coiled coil</keyword>
<evidence type="ECO:0000256" key="3">
    <source>
        <dbReference type="ARBA" id="ARBA00022692"/>
    </source>
</evidence>
<dbReference type="RefSeq" id="WP_188879894.1">
    <property type="nucleotide sequence ID" value="NZ_BMPF01000001.1"/>
</dbReference>
<evidence type="ECO:0008006" key="11">
    <source>
        <dbReference type="Google" id="ProtNLM"/>
    </source>
</evidence>
<comment type="caution">
    <text evidence="9">The sequence shown here is derived from an EMBL/GenBank/DDBJ whole genome shotgun (WGS) entry which is preliminary data.</text>
</comment>
<gene>
    <name evidence="9" type="ORF">GCM10009037_10130</name>
</gene>
<dbReference type="Proteomes" id="UP000628840">
    <property type="component" value="Unassembled WGS sequence"/>
</dbReference>
<comment type="subcellular location">
    <subcellularLocation>
        <location evidence="1">Cell membrane</location>
        <topology evidence="1">Multi-pass membrane protein</topology>
    </subcellularLocation>
</comment>
<evidence type="ECO:0000256" key="7">
    <source>
        <dbReference type="SAM" id="MobiDB-lite"/>
    </source>
</evidence>
<feature type="transmembrane region" description="Helical" evidence="8">
    <location>
        <begin position="329"/>
        <end position="349"/>
    </location>
</feature>
<evidence type="ECO:0000256" key="1">
    <source>
        <dbReference type="ARBA" id="ARBA00004651"/>
    </source>
</evidence>
<keyword evidence="2" id="KW-1003">Cell membrane</keyword>
<keyword evidence="3 8" id="KW-0812">Transmembrane</keyword>
<organism evidence="9 10">
    <name type="scientific">Halarchaeum grantii</name>
    <dbReference type="NCBI Taxonomy" id="1193105"/>
    <lineage>
        <taxon>Archaea</taxon>
        <taxon>Methanobacteriati</taxon>
        <taxon>Methanobacteriota</taxon>
        <taxon>Stenosarchaea group</taxon>
        <taxon>Halobacteria</taxon>
        <taxon>Halobacteriales</taxon>
        <taxon>Halobacteriaceae</taxon>
    </lineage>
</organism>
<dbReference type="OrthoDB" id="202693at2157"/>
<dbReference type="AlphaFoldDB" id="A0A830F7Y0"/>
<dbReference type="PANTHER" id="PTHR30213">
    <property type="entry name" value="INNER MEMBRANE PROTEIN YHJD"/>
    <property type="match status" value="1"/>
</dbReference>
<evidence type="ECO:0000313" key="10">
    <source>
        <dbReference type="Proteomes" id="UP000628840"/>
    </source>
</evidence>
<keyword evidence="4 8" id="KW-1133">Transmembrane helix</keyword>
<evidence type="ECO:0000256" key="2">
    <source>
        <dbReference type="ARBA" id="ARBA00022475"/>
    </source>
</evidence>
<dbReference type="InterPro" id="IPR017039">
    <property type="entry name" value="Virul_fac_BrkB"/>
</dbReference>
<sequence>MERLTDAVAVARAVVDRSSDAGITFLAAAVAYYAFVSLVPLLLLALAVGTALVGERVAGYVVGTTGAFLTPAGQQLVRDAIADAAGRSGATVVGVLVLSWSALRVFRGLDMAFSRVYGQPEAEPLAQQLGDGLVVLCAVGVAVFCAAAVGVAVPYAFGGALGDALGTVALVCVLVCVFLPLYYVFPDADVAPGEVWPGAAFAAVGWTLLADAFRLYTTYIDDYRVYGVLGAAVLLSTWLYVSGTVIMVGAVLNAVLAGRTDETEAEPDGKRVETDGGRTEPTPDVTELQHRVESLERQLDEKTLHRDAIEDDLKGYVRSRVRRNHARGWGPYLVLLYGTVMTLGAFYWLESDGLAILAMVVVWLSTLGLYVLMVLFGAGLNALGVPGKAVGWLRSKQ</sequence>